<comment type="similarity">
    <text evidence="3">Belongs to the COX11/CtaG family.</text>
</comment>
<keyword evidence="5 10" id="KW-0812">Transmembrane</keyword>
<dbReference type="InterPro" id="IPR007533">
    <property type="entry name" value="Cyt_c_oxidase_assmbl_CtaG"/>
</dbReference>
<comment type="function">
    <text evidence="1">Exerts its effect at some terminal stage of cytochrome c oxidase synthesis, probably by being involved in the insertion of the copper B into subunit I.</text>
</comment>
<dbReference type="OrthoDB" id="9804841at2"/>
<evidence type="ECO:0000313" key="11">
    <source>
        <dbReference type="EMBL" id="AMN48445.1"/>
    </source>
</evidence>
<keyword evidence="6" id="KW-0735">Signal-anchor</keyword>
<dbReference type="NCBIfam" id="NF003465">
    <property type="entry name" value="PRK05089.1"/>
    <property type="match status" value="1"/>
</dbReference>
<dbReference type="PANTHER" id="PTHR21320:SF3">
    <property type="entry name" value="CYTOCHROME C OXIDASE ASSEMBLY PROTEIN COX11, MITOCHONDRIAL-RELATED"/>
    <property type="match status" value="1"/>
</dbReference>
<dbReference type="Pfam" id="PF04442">
    <property type="entry name" value="CtaG_Cox11"/>
    <property type="match status" value="1"/>
</dbReference>
<evidence type="ECO:0000256" key="7">
    <source>
        <dbReference type="ARBA" id="ARBA00022989"/>
    </source>
</evidence>
<dbReference type="STRING" id="465721.ACG33_15330"/>
<evidence type="ECO:0000256" key="4">
    <source>
        <dbReference type="ARBA" id="ARBA00015384"/>
    </source>
</evidence>
<proteinExistence type="inferred from homology"/>
<dbReference type="EMBL" id="CP011971">
    <property type="protein sequence ID" value="AMN48445.1"/>
    <property type="molecule type" value="Genomic_DNA"/>
</dbReference>
<evidence type="ECO:0000256" key="8">
    <source>
        <dbReference type="ARBA" id="ARBA00023008"/>
    </source>
</evidence>
<dbReference type="SUPFAM" id="SSF110111">
    <property type="entry name" value="Ctag/Cox11"/>
    <property type="match status" value="1"/>
</dbReference>
<dbReference type="InterPro" id="IPR023471">
    <property type="entry name" value="CtaG/Cox11_dom_sf"/>
</dbReference>
<dbReference type="PANTHER" id="PTHR21320">
    <property type="entry name" value="CYTOCHROME C OXIDASE ASSEMBLY PROTEIN COX11-RELATED"/>
    <property type="match status" value="1"/>
</dbReference>
<evidence type="ECO:0000256" key="5">
    <source>
        <dbReference type="ARBA" id="ARBA00022692"/>
    </source>
</evidence>
<reference evidence="11 12" key="1">
    <citation type="submission" date="2015-06" db="EMBL/GenBank/DDBJ databases">
        <title>A Comprehensive Approach to Explore the Metabolic and Phylogenetic Diversity of Bacterial Steroid Degradation in the Environment: Testosterone as an Example.</title>
        <authorList>
            <person name="Yang F.-C."/>
            <person name="Chen Y.-L."/>
            <person name="Yu C.-P."/>
            <person name="Tang S.-L."/>
            <person name="Wang P.-H."/>
            <person name="Ismail W."/>
            <person name="Wang C.-H."/>
            <person name="Yang C.-Y."/>
            <person name="Chiang Y.-R."/>
        </authorList>
    </citation>
    <scope>NUCLEOTIDE SEQUENCE [LARGE SCALE GENOMIC DNA]</scope>
    <source>
        <strain evidence="11 12">DSM 18526</strain>
    </source>
</reference>
<keyword evidence="9 10" id="KW-0472">Membrane</keyword>
<dbReference type="AlphaFoldDB" id="A0A127FEU6"/>
<dbReference type="GO" id="GO:0005507">
    <property type="term" value="F:copper ion binding"/>
    <property type="evidence" value="ECO:0007669"/>
    <property type="project" value="InterPro"/>
</dbReference>
<evidence type="ECO:0000313" key="12">
    <source>
        <dbReference type="Proteomes" id="UP000070250"/>
    </source>
</evidence>
<keyword evidence="8" id="KW-0186">Copper</keyword>
<comment type="subcellular location">
    <subcellularLocation>
        <location evidence="2">Cell inner membrane</location>
        <topology evidence="2">Single-pass type II membrane protein</topology>
        <orientation evidence="2">Periplasmic side</orientation>
    </subcellularLocation>
</comment>
<dbReference type="GO" id="GO:0005886">
    <property type="term" value="C:plasma membrane"/>
    <property type="evidence" value="ECO:0007669"/>
    <property type="project" value="UniProtKB-SubCell"/>
</dbReference>
<dbReference type="KEGG" id="sdf:ACG33_15330"/>
<evidence type="ECO:0000256" key="2">
    <source>
        <dbReference type="ARBA" id="ARBA00004382"/>
    </source>
</evidence>
<sequence>MYEDMNQKPRRKADKTANRKLVCQLCLFVAGSFAFGFALIPLYSVLCDVTGYGDRTRLRQAAEIFETPDESRRITIEFISTTPTFGQWEFHPEAGSLQIQPGRLYEAKFYALNLRSQPITAQAIPSIAPLQATQYFHKTECFCFTPQLFKGGQKRDLTVRFIVDPKLPSNIDRLTLGYAMYDVPAAAAIRTGTAAQRDAVADEMTDRATAGRRIALAKLE</sequence>
<organism evidence="11 12">
    <name type="scientific">Steroidobacter denitrificans</name>
    <dbReference type="NCBI Taxonomy" id="465721"/>
    <lineage>
        <taxon>Bacteria</taxon>
        <taxon>Pseudomonadati</taxon>
        <taxon>Pseudomonadota</taxon>
        <taxon>Gammaproteobacteria</taxon>
        <taxon>Steroidobacterales</taxon>
        <taxon>Steroidobacteraceae</taxon>
        <taxon>Steroidobacter</taxon>
    </lineage>
</organism>
<evidence type="ECO:0000256" key="3">
    <source>
        <dbReference type="ARBA" id="ARBA00009620"/>
    </source>
</evidence>
<protein>
    <recommendedName>
        <fullName evidence="4">Cytochrome c oxidase assembly protein CtaG</fullName>
    </recommendedName>
</protein>
<evidence type="ECO:0000256" key="9">
    <source>
        <dbReference type="ARBA" id="ARBA00023136"/>
    </source>
</evidence>
<name>A0A127FEU6_STEDE</name>
<dbReference type="Gene3D" id="2.60.370.10">
    <property type="entry name" value="Ctag/Cox11"/>
    <property type="match status" value="1"/>
</dbReference>
<keyword evidence="12" id="KW-1185">Reference proteome</keyword>
<keyword evidence="7 10" id="KW-1133">Transmembrane helix</keyword>
<feature type="transmembrane region" description="Helical" evidence="10">
    <location>
        <begin position="21"/>
        <end position="46"/>
    </location>
</feature>
<dbReference type="PATRIC" id="fig|465721.4.peg.3277"/>
<evidence type="ECO:0000256" key="6">
    <source>
        <dbReference type="ARBA" id="ARBA00022968"/>
    </source>
</evidence>
<gene>
    <name evidence="11" type="ORF">ACG33_15330</name>
</gene>
<evidence type="ECO:0000256" key="1">
    <source>
        <dbReference type="ARBA" id="ARBA00004007"/>
    </source>
</evidence>
<evidence type="ECO:0000256" key="10">
    <source>
        <dbReference type="SAM" id="Phobius"/>
    </source>
</evidence>
<dbReference type="Proteomes" id="UP000070250">
    <property type="component" value="Chromosome"/>
</dbReference>
<accession>A0A127FEU6</accession>